<evidence type="ECO:0000259" key="9">
    <source>
        <dbReference type="PROSITE" id="PS50928"/>
    </source>
</evidence>
<feature type="domain" description="ABC transmembrane type-1" evidence="9">
    <location>
        <begin position="64"/>
        <end position="252"/>
    </location>
</feature>
<keyword evidence="11" id="KW-1185">Reference proteome</keyword>
<keyword evidence="2 8" id="KW-0813">Transport</keyword>
<evidence type="ECO:0000256" key="2">
    <source>
        <dbReference type="ARBA" id="ARBA00022448"/>
    </source>
</evidence>
<reference evidence="10 11" key="1">
    <citation type="submission" date="2018-05" db="EMBL/GenBank/DDBJ databases">
        <title>The draft genome of strain NS-104.</title>
        <authorList>
            <person name="Hang P."/>
            <person name="Jiang J."/>
        </authorList>
    </citation>
    <scope>NUCLEOTIDE SEQUENCE [LARGE SCALE GENOMIC DNA]</scope>
    <source>
        <strain evidence="10 11">NS-104</strain>
    </source>
</reference>
<evidence type="ECO:0000256" key="1">
    <source>
        <dbReference type="ARBA" id="ARBA00004429"/>
    </source>
</evidence>
<organism evidence="10 11">
    <name type="scientific">Metarhizobium album</name>
    <dbReference type="NCBI Taxonomy" id="2182425"/>
    <lineage>
        <taxon>Bacteria</taxon>
        <taxon>Pseudomonadati</taxon>
        <taxon>Pseudomonadota</taxon>
        <taxon>Alphaproteobacteria</taxon>
        <taxon>Hyphomicrobiales</taxon>
        <taxon>Rhizobiaceae</taxon>
        <taxon>Metarhizobium</taxon>
    </lineage>
</organism>
<dbReference type="PANTHER" id="PTHR43357">
    <property type="entry name" value="INNER MEMBRANE ABC TRANSPORTER PERMEASE PROTEIN YDCV"/>
    <property type="match status" value="1"/>
</dbReference>
<keyword evidence="5 8" id="KW-0812">Transmembrane</keyword>
<feature type="transmembrane region" description="Helical" evidence="8">
    <location>
        <begin position="102"/>
        <end position="123"/>
    </location>
</feature>
<keyword evidence="4" id="KW-0997">Cell inner membrane</keyword>
<dbReference type="PANTHER" id="PTHR43357:SF4">
    <property type="entry name" value="INNER MEMBRANE ABC TRANSPORTER PERMEASE PROTEIN YDCV"/>
    <property type="match status" value="1"/>
</dbReference>
<feature type="transmembrane region" description="Helical" evidence="8">
    <location>
        <begin position="176"/>
        <end position="198"/>
    </location>
</feature>
<dbReference type="Gene3D" id="1.10.3720.10">
    <property type="entry name" value="MetI-like"/>
    <property type="match status" value="1"/>
</dbReference>
<keyword evidence="3" id="KW-1003">Cell membrane</keyword>
<evidence type="ECO:0000256" key="6">
    <source>
        <dbReference type="ARBA" id="ARBA00022989"/>
    </source>
</evidence>
<evidence type="ECO:0000256" key="8">
    <source>
        <dbReference type="RuleBase" id="RU363032"/>
    </source>
</evidence>
<dbReference type="GO" id="GO:0005886">
    <property type="term" value="C:plasma membrane"/>
    <property type="evidence" value="ECO:0007669"/>
    <property type="project" value="UniProtKB-SubCell"/>
</dbReference>
<evidence type="ECO:0000256" key="4">
    <source>
        <dbReference type="ARBA" id="ARBA00022519"/>
    </source>
</evidence>
<feature type="transmembrane region" description="Helical" evidence="8">
    <location>
        <begin position="68"/>
        <end position="90"/>
    </location>
</feature>
<feature type="transmembrane region" description="Helical" evidence="8">
    <location>
        <begin position="12"/>
        <end position="33"/>
    </location>
</feature>
<dbReference type="SUPFAM" id="SSF161098">
    <property type="entry name" value="MetI-like"/>
    <property type="match status" value="1"/>
</dbReference>
<dbReference type="RefSeq" id="WP_109460881.1">
    <property type="nucleotide sequence ID" value="NZ_QFBC01000014.1"/>
</dbReference>
<dbReference type="PROSITE" id="PS50928">
    <property type="entry name" value="ABC_TM1"/>
    <property type="match status" value="1"/>
</dbReference>
<evidence type="ECO:0000256" key="3">
    <source>
        <dbReference type="ARBA" id="ARBA00022475"/>
    </source>
</evidence>
<dbReference type="CDD" id="cd06261">
    <property type="entry name" value="TM_PBP2"/>
    <property type="match status" value="1"/>
</dbReference>
<sequence length="267" mass="28858">MSDGRRLNPLAIFSWVVVAFLLLPLIAIIPMSFSSSSLLRLPPPGYSLRWYEAYLFNSAWMNATLNSVIIACATSILSVALGTATAYGLSRTKWKGKALLQALILSPLLIPGIVIAVATYSVFSMLKLNGTFTGIILGHTIITFPYTVVVISAALERFDPRLEQMAVSLGATPLKAFAFVTFPIIRAGIIIASLFAFLHSFDEVVMATFIGGPATTTLPLRIWDGIRFELTPVIAAVSSILILISCAVIGITEVFNHRSRILAGEKP</sequence>
<dbReference type="OrthoDB" id="9815533at2"/>
<evidence type="ECO:0000256" key="5">
    <source>
        <dbReference type="ARBA" id="ARBA00022692"/>
    </source>
</evidence>
<name>A0A2U2DK97_9HYPH</name>
<dbReference type="InterPro" id="IPR035906">
    <property type="entry name" value="MetI-like_sf"/>
</dbReference>
<evidence type="ECO:0000256" key="7">
    <source>
        <dbReference type="ARBA" id="ARBA00023136"/>
    </source>
</evidence>
<keyword evidence="7 8" id="KW-0472">Membrane</keyword>
<protein>
    <submittedName>
        <fullName evidence="10">ABC transporter permease</fullName>
    </submittedName>
</protein>
<comment type="caution">
    <text evidence="10">The sequence shown here is derived from an EMBL/GenBank/DDBJ whole genome shotgun (WGS) entry which is preliminary data.</text>
</comment>
<dbReference type="EMBL" id="QFBC01000014">
    <property type="protein sequence ID" value="PWE53713.1"/>
    <property type="molecule type" value="Genomic_DNA"/>
</dbReference>
<accession>A0A2U2DK97</accession>
<dbReference type="Proteomes" id="UP000245252">
    <property type="component" value="Unassembled WGS sequence"/>
</dbReference>
<dbReference type="AlphaFoldDB" id="A0A2U2DK97"/>
<gene>
    <name evidence="10" type="ORF">DEM27_24560</name>
</gene>
<dbReference type="Pfam" id="PF00528">
    <property type="entry name" value="BPD_transp_1"/>
    <property type="match status" value="1"/>
</dbReference>
<comment type="similarity">
    <text evidence="8">Belongs to the binding-protein-dependent transport system permease family.</text>
</comment>
<evidence type="ECO:0000313" key="10">
    <source>
        <dbReference type="EMBL" id="PWE53713.1"/>
    </source>
</evidence>
<dbReference type="GO" id="GO:0055085">
    <property type="term" value="P:transmembrane transport"/>
    <property type="evidence" value="ECO:0007669"/>
    <property type="project" value="InterPro"/>
</dbReference>
<feature type="transmembrane region" description="Helical" evidence="8">
    <location>
        <begin position="135"/>
        <end position="155"/>
    </location>
</feature>
<proteinExistence type="inferred from homology"/>
<dbReference type="InterPro" id="IPR000515">
    <property type="entry name" value="MetI-like"/>
</dbReference>
<evidence type="ECO:0000313" key="11">
    <source>
        <dbReference type="Proteomes" id="UP000245252"/>
    </source>
</evidence>
<keyword evidence="6 8" id="KW-1133">Transmembrane helix</keyword>
<feature type="transmembrane region" description="Helical" evidence="8">
    <location>
        <begin position="230"/>
        <end position="251"/>
    </location>
</feature>
<comment type="subcellular location">
    <subcellularLocation>
        <location evidence="1">Cell inner membrane</location>
        <topology evidence="1">Multi-pass membrane protein</topology>
    </subcellularLocation>
    <subcellularLocation>
        <location evidence="8">Cell membrane</location>
        <topology evidence="8">Multi-pass membrane protein</topology>
    </subcellularLocation>
</comment>